<dbReference type="Gene3D" id="1.10.8.60">
    <property type="match status" value="1"/>
</dbReference>
<dbReference type="InterPro" id="IPR002078">
    <property type="entry name" value="Sigma_54_int"/>
</dbReference>
<dbReference type="SUPFAM" id="SSF54631">
    <property type="entry name" value="CBS-domain pair"/>
    <property type="match status" value="1"/>
</dbReference>
<feature type="domain" description="CBS" evidence="9">
    <location>
        <begin position="10"/>
        <end position="68"/>
    </location>
</feature>
<dbReference type="InterPro" id="IPR035965">
    <property type="entry name" value="PAS-like_dom_sf"/>
</dbReference>
<dbReference type="PROSITE" id="PS00675">
    <property type="entry name" value="SIGMA54_INTERACT_1"/>
    <property type="match status" value="1"/>
</dbReference>
<dbReference type="SUPFAM" id="SSF52540">
    <property type="entry name" value="P-loop containing nucleoside triphosphate hydrolases"/>
    <property type="match status" value="1"/>
</dbReference>
<evidence type="ECO:0000313" key="10">
    <source>
        <dbReference type="EMBL" id="SMD09729.1"/>
    </source>
</evidence>
<evidence type="ECO:0000256" key="5">
    <source>
        <dbReference type="ARBA" id="ARBA00023163"/>
    </source>
</evidence>
<dbReference type="SUPFAM" id="SSF46689">
    <property type="entry name" value="Homeodomain-like"/>
    <property type="match status" value="1"/>
</dbReference>
<dbReference type="Pfam" id="PF00158">
    <property type="entry name" value="Sigma54_activat"/>
    <property type="match status" value="1"/>
</dbReference>
<dbReference type="CDD" id="cd00009">
    <property type="entry name" value="AAA"/>
    <property type="match status" value="1"/>
</dbReference>
<dbReference type="Gene3D" id="3.40.50.300">
    <property type="entry name" value="P-loop containing nucleotide triphosphate hydrolases"/>
    <property type="match status" value="1"/>
</dbReference>
<dbReference type="AlphaFoldDB" id="A0A1W2EJ35"/>
<dbReference type="InterPro" id="IPR009057">
    <property type="entry name" value="Homeodomain-like_sf"/>
</dbReference>
<evidence type="ECO:0000256" key="2">
    <source>
        <dbReference type="ARBA" id="ARBA00022840"/>
    </source>
</evidence>
<evidence type="ECO:0000259" key="7">
    <source>
        <dbReference type="PROSITE" id="PS50045"/>
    </source>
</evidence>
<dbReference type="PROSITE" id="PS50112">
    <property type="entry name" value="PAS"/>
    <property type="match status" value="1"/>
</dbReference>
<dbReference type="InterPro" id="IPR000014">
    <property type="entry name" value="PAS"/>
</dbReference>
<dbReference type="OrthoDB" id="9814761at2"/>
<keyword evidence="2" id="KW-0067">ATP-binding</keyword>
<sequence length="714" mass="80099">MKKFKIEDVMVRSFTSVSPGQSLKTVAEIMHKTKIEDLPVTNDDDKLIGVITKSSLLWAVSQGMSYDTKVRDLMVDDATNVYECIDYENLVDIVRTTKIGSGIITDADEKPKGIITKSSFMRSMFKKESYLNAQLNVIYQTMYNGLITVDSKKRFLGINRAGEKILHKDNSSLKGALLSDFLPGLDIDRVLILGKSLVGIEYFHGDFNFLCNITPMEENGQIIGCVIVFQDITDLVQQMSELESVTKLYRTLKLIMDNAYDGIVVVDDKSYISLINDSAAQFFRKNEQEILNRPVEELIADSKVREVVKTGVPIKNKLQFIDGVPYVVSILPILRKNRVIGAVFKILFRHLDEVKELAEKLDQAGKQLAYYKDRVKEKKDDKIMLDHIVTADSAFKKIKEEAEIAARGASNILITGESGTGKELLAQAIHCASPFAKGPLVKVNCAAIPENLLESEFFGYAPGAFTGAEKNGKQGKLMVAQGGSLFLDEIGDMSLSLQSKLLRVLQERSFEPVGSNKTVKINIRVIAATNQNLEKLVEDGKFRTDLFYRLNVVGFHIPPLRHRSYDVNLLTHFFLEKYNKIFGVHIKKISTEACEILHRHNWPGNVRELENVIERAINFAKGDVLDNDILPPYLKEPNKTFIKSSPVDSLQNKTALLPKKLVSKRKQYEIEEILAAIQNTGGNKAKAAKLLGISRSWMYEKLARFAMEGSCPGQ</sequence>
<accession>A0A1W2EJ35</accession>
<gene>
    <name evidence="10" type="ORF">SAMN02746065_1335</name>
</gene>
<dbReference type="Pfam" id="PF00571">
    <property type="entry name" value="CBS"/>
    <property type="match status" value="1"/>
</dbReference>
<dbReference type="InterPro" id="IPR058031">
    <property type="entry name" value="AAA_lid_NorR"/>
</dbReference>
<dbReference type="PANTHER" id="PTHR32071:SF99">
    <property type="entry name" value="TRANSCRIPTIONAL REGULATORY PROTEIN"/>
    <property type="match status" value="1"/>
</dbReference>
<feature type="domain" description="PAS" evidence="8">
    <location>
        <begin position="248"/>
        <end position="299"/>
    </location>
</feature>
<keyword evidence="4 10" id="KW-0238">DNA-binding</keyword>
<dbReference type="CDD" id="cd00130">
    <property type="entry name" value="PAS"/>
    <property type="match status" value="2"/>
</dbReference>
<evidence type="ECO:0000256" key="1">
    <source>
        <dbReference type="ARBA" id="ARBA00022741"/>
    </source>
</evidence>
<reference evidence="10 11" key="1">
    <citation type="submission" date="2017-04" db="EMBL/GenBank/DDBJ databases">
        <authorList>
            <person name="Afonso C.L."/>
            <person name="Miller P.J."/>
            <person name="Scott M.A."/>
            <person name="Spackman E."/>
            <person name="Goraichik I."/>
            <person name="Dimitrov K.M."/>
            <person name="Suarez D.L."/>
            <person name="Swayne D.E."/>
        </authorList>
    </citation>
    <scope>NUCLEOTIDE SEQUENCE [LARGE SCALE GENOMIC DNA]</scope>
    <source>
        <strain evidence="10 11">DSM 3385</strain>
    </source>
</reference>
<dbReference type="PROSITE" id="PS51371">
    <property type="entry name" value="CBS"/>
    <property type="match status" value="1"/>
</dbReference>
<dbReference type="GO" id="GO:0005524">
    <property type="term" value="F:ATP binding"/>
    <property type="evidence" value="ECO:0007669"/>
    <property type="project" value="UniProtKB-KW"/>
</dbReference>
<evidence type="ECO:0000259" key="9">
    <source>
        <dbReference type="PROSITE" id="PS51371"/>
    </source>
</evidence>
<dbReference type="InterPro" id="IPR027417">
    <property type="entry name" value="P-loop_NTPase"/>
</dbReference>
<name>A0A1W2EJ35_9BACT</name>
<dbReference type="RefSeq" id="WP_084071587.1">
    <property type="nucleotide sequence ID" value="NZ_FWXY01000033.1"/>
</dbReference>
<dbReference type="InterPro" id="IPR000644">
    <property type="entry name" value="CBS_dom"/>
</dbReference>
<dbReference type="SMART" id="SM00091">
    <property type="entry name" value="PAS"/>
    <property type="match status" value="2"/>
</dbReference>
<dbReference type="InterPro" id="IPR013767">
    <property type="entry name" value="PAS_fold"/>
</dbReference>
<evidence type="ECO:0000259" key="8">
    <source>
        <dbReference type="PROSITE" id="PS50112"/>
    </source>
</evidence>
<dbReference type="PRINTS" id="PR01590">
    <property type="entry name" value="HTHFIS"/>
</dbReference>
<dbReference type="SUPFAM" id="SSF55785">
    <property type="entry name" value="PYP-like sensor domain (PAS domain)"/>
    <property type="match status" value="2"/>
</dbReference>
<keyword evidence="3" id="KW-0805">Transcription regulation</keyword>
<dbReference type="Gene3D" id="3.30.450.20">
    <property type="entry name" value="PAS domain"/>
    <property type="match status" value="2"/>
</dbReference>
<dbReference type="InterPro" id="IPR025943">
    <property type="entry name" value="Sigma_54_int_dom_ATP-bd_2"/>
</dbReference>
<evidence type="ECO:0000256" key="4">
    <source>
        <dbReference type="ARBA" id="ARBA00023125"/>
    </source>
</evidence>
<dbReference type="GO" id="GO:0043565">
    <property type="term" value="F:sequence-specific DNA binding"/>
    <property type="evidence" value="ECO:0007669"/>
    <property type="project" value="InterPro"/>
</dbReference>
<keyword evidence="1" id="KW-0547">Nucleotide-binding</keyword>
<dbReference type="Pfam" id="PF13426">
    <property type="entry name" value="PAS_9"/>
    <property type="match status" value="1"/>
</dbReference>
<dbReference type="EMBL" id="FWXY01000033">
    <property type="protein sequence ID" value="SMD09729.1"/>
    <property type="molecule type" value="Genomic_DNA"/>
</dbReference>
<dbReference type="InterPro" id="IPR025662">
    <property type="entry name" value="Sigma_54_int_dom_ATP-bd_1"/>
</dbReference>
<keyword evidence="6" id="KW-0129">CBS domain</keyword>
<evidence type="ECO:0000256" key="3">
    <source>
        <dbReference type="ARBA" id="ARBA00023015"/>
    </source>
</evidence>
<dbReference type="SMART" id="SM00382">
    <property type="entry name" value="AAA"/>
    <property type="match status" value="1"/>
</dbReference>
<dbReference type="Gene3D" id="1.10.10.60">
    <property type="entry name" value="Homeodomain-like"/>
    <property type="match status" value="1"/>
</dbReference>
<dbReference type="CDD" id="cd02205">
    <property type="entry name" value="CBS_pair_SF"/>
    <property type="match status" value="1"/>
</dbReference>
<dbReference type="SMART" id="SM00116">
    <property type="entry name" value="CBS"/>
    <property type="match status" value="2"/>
</dbReference>
<dbReference type="InterPro" id="IPR025944">
    <property type="entry name" value="Sigma_54_int_dom_CS"/>
</dbReference>
<dbReference type="GO" id="GO:0006355">
    <property type="term" value="P:regulation of DNA-templated transcription"/>
    <property type="evidence" value="ECO:0007669"/>
    <property type="project" value="InterPro"/>
</dbReference>
<keyword evidence="11" id="KW-1185">Reference proteome</keyword>
<dbReference type="PROSITE" id="PS00676">
    <property type="entry name" value="SIGMA54_INTERACT_2"/>
    <property type="match status" value="1"/>
</dbReference>
<protein>
    <submittedName>
        <fullName evidence="10">Transcriptional regulator containing PAS, AAA-type ATPase, and DNA-binding Fis domains</fullName>
    </submittedName>
</protein>
<dbReference type="Pfam" id="PF25601">
    <property type="entry name" value="AAA_lid_14"/>
    <property type="match status" value="1"/>
</dbReference>
<dbReference type="InterPro" id="IPR002197">
    <property type="entry name" value="HTH_Fis"/>
</dbReference>
<evidence type="ECO:0000256" key="6">
    <source>
        <dbReference type="PROSITE-ProRule" id="PRU00703"/>
    </source>
</evidence>
<dbReference type="PROSITE" id="PS00688">
    <property type="entry name" value="SIGMA54_INTERACT_3"/>
    <property type="match status" value="1"/>
</dbReference>
<dbReference type="Gene3D" id="3.10.580.10">
    <property type="entry name" value="CBS-domain"/>
    <property type="match status" value="1"/>
</dbReference>
<dbReference type="InterPro" id="IPR003593">
    <property type="entry name" value="AAA+_ATPase"/>
</dbReference>
<dbReference type="PANTHER" id="PTHR32071">
    <property type="entry name" value="TRANSCRIPTIONAL REGULATORY PROTEIN"/>
    <property type="match status" value="1"/>
</dbReference>
<feature type="domain" description="Sigma-54 factor interaction" evidence="7">
    <location>
        <begin position="388"/>
        <end position="618"/>
    </location>
</feature>
<organism evidence="10 11">
    <name type="scientific">Desulfocicer vacuolatum DSM 3385</name>
    <dbReference type="NCBI Taxonomy" id="1121400"/>
    <lineage>
        <taxon>Bacteria</taxon>
        <taxon>Pseudomonadati</taxon>
        <taxon>Thermodesulfobacteriota</taxon>
        <taxon>Desulfobacteria</taxon>
        <taxon>Desulfobacterales</taxon>
        <taxon>Desulfobacteraceae</taxon>
        <taxon>Desulfocicer</taxon>
    </lineage>
</organism>
<dbReference type="Pfam" id="PF00989">
    <property type="entry name" value="PAS"/>
    <property type="match status" value="1"/>
</dbReference>
<keyword evidence="5" id="KW-0804">Transcription</keyword>
<dbReference type="Proteomes" id="UP000192418">
    <property type="component" value="Unassembled WGS sequence"/>
</dbReference>
<dbReference type="STRING" id="1121400.SAMN02746065_1335"/>
<dbReference type="PROSITE" id="PS50045">
    <property type="entry name" value="SIGMA54_INTERACT_4"/>
    <property type="match status" value="1"/>
</dbReference>
<dbReference type="Pfam" id="PF02954">
    <property type="entry name" value="HTH_8"/>
    <property type="match status" value="1"/>
</dbReference>
<dbReference type="FunFam" id="3.40.50.300:FF:000006">
    <property type="entry name" value="DNA-binding transcriptional regulator NtrC"/>
    <property type="match status" value="1"/>
</dbReference>
<evidence type="ECO:0000313" key="11">
    <source>
        <dbReference type="Proteomes" id="UP000192418"/>
    </source>
</evidence>
<proteinExistence type="predicted"/>
<dbReference type="InterPro" id="IPR046342">
    <property type="entry name" value="CBS_dom_sf"/>
</dbReference>